<name>A9DN26_9GAMM</name>
<dbReference type="NCBIfam" id="NF038109">
    <property type="entry name" value="tapY2_fam"/>
    <property type="match status" value="1"/>
</dbReference>
<evidence type="ECO:0000313" key="1">
    <source>
        <dbReference type="EMBL" id="EDP98701.1"/>
    </source>
</evidence>
<dbReference type="EMBL" id="ABIC01000078">
    <property type="protein sequence ID" value="EDP98701.1"/>
    <property type="molecule type" value="Genomic_DNA"/>
</dbReference>
<accession>A9DN26</accession>
<gene>
    <name evidence="1" type="ORF">KT99_00764</name>
</gene>
<sequence>MATLTAKKVPSKGPGKSAYIKDVEECVAIDDSFTLGAAQKLDEITLK</sequence>
<dbReference type="RefSeq" id="WP_005503568.1">
    <property type="nucleotide sequence ID" value="NZ_ABIC01000078.1"/>
</dbReference>
<proteinExistence type="predicted"/>
<evidence type="ECO:0000313" key="2">
    <source>
        <dbReference type="Proteomes" id="UP000005839"/>
    </source>
</evidence>
<dbReference type="InterPro" id="IPR049848">
    <property type="entry name" value="TapY2-like"/>
</dbReference>
<keyword evidence="2" id="KW-1185">Reference proteome</keyword>
<dbReference type="Proteomes" id="UP000005839">
    <property type="component" value="Unassembled WGS sequence"/>
</dbReference>
<reference evidence="1 2" key="1">
    <citation type="submission" date="2007-10" db="EMBL/GenBank/DDBJ databases">
        <authorList>
            <person name="Yayanos A."/>
            <person name="Ferriera S."/>
            <person name="Johnson J."/>
            <person name="Kravitz S."/>
            <person name="Halpern A."/>
            <person name="Remington K."/>
            <person name="Beeson K."/>
            <person name="Tran B."/>
            <person name="Rogers Y.-H."/>
            <person name="Friedman R."/>
            <person name="Venter J.C."/>
        </authorList>
    </citation>
    <scope>NUCLEOTIDE SEQUENCE [LARGE SCALE GENOMIC DNA]</scope>
    <source>
        <strain evidence="1 2">KT99</strain>
    </source>
</reference>
<organism evidence="1 2">
    <name type="scientific">Shewanella benthica KT99</name>
    <dbReference type="NCBI Taxonomy" id="314608"/>
    <lineage>
        <taxon>Bacteria</taxon>
        <taxon>Pseudomonadati</taxon>
        <taxon>Pseudomonadota</taxon>
        <taxon>Gammaproteobacteria</taxon>
        <taxon>Alteromonadales</taxon>
        <taxon>Shewanellaceae</taxon>
        <taxon>Shewanella</taxon>
    </lineage>
</organism>
<dbReference type="AlphaFoldDB" id="A9DN26"/>
<protein>
    <submittedName>
        <fullName evidence="1">Uncharacterized protein</fullName>
    </submittedName>
</protein>
<comment type="caution">
    <text evidence="1">The sequence shown here is derived from an EMBL/GenBank/DDBJ whole genome shotgun (WGS) entry which is preliminary data.</text>
</comment>